<dbReference type="GeneID" id="77258223"/>
<feature type="transmembrane region" description="Helical" evidence="1">
    <location>
        <begin position="20"/>
        <end position="41"/>
    </location>
</feature>
<dbReference type="EMBL" id="CP020932">
    <property type="protein sequence ID" value="ARM86354.1"/>
    <property type="molecule type" value="Genomic_DNA"/>
</dbReference>
<organism evidence="2 3">
    <name type="scientific">Marinobacter salarius</name>
    <dbReference type="NCBI Taxonomy" id="1420917"/>
    <lineage>
        <taxon>Bacteria</taxon>
        <taxon>Pseudomonadati</taxon>
        <taxon>Pseudomonadota</taxon>
        <taxon>Gammaproteobacteria</taxon>
        <taxon>Pseudomonadales</taxon>
        <taxon>Marinobacteraceae</taxon>
        <taxon>Marinobacter</taxon>
    </lineage>
</organism>
<dbReference type="AlphaFoldDB" id="A0A1W6KG11"/>
<accession>A0A1W6KG11</accession>
<sequence>MIEGALSEKATSFADGLKAWLIILAMFGIAVGILIFLGSLFGEWSSIFASVDPGIDSFQMAIAFVVYIGLTVAIFLGACIAGIHLVAGANQLFVIYNRNRANTARRKRREQERLANWKAQQGKQ</sequence>
<name>A0A1W6KG11_9GAMM</name>
<evidence type="ECO:0000313" key="2">
    <source>
        <dbReference type="EMBL" id="ARM86354.1"/>
    </source>
</evidence>
<reference evidence="2 3" key="1">
    <citation type="submission" date="2017-04" db="EMBL/GenBank/DDBJ databases">
        <title>Genome Sequence of Marinobacter salarius strain SMR5 Isolated from a culture of the Diatom Skeletonema marinoi.</title>
        <authorList>
            <person name="Topel M."/>
            <person name="Pinder M.I.M."/>
            <person name="Johansson O.N."/>
            <person name="Kourtchenko O."/>
            <person name="Godhe A."/>
            <person name="Clarke A.K."/>
        </authorList>
    </citation>
    <scope>NUCLEOTIDE SEQUENCE [LARGE SCALE GENOMIC DNA]</scope>
    <source>
        <strain evidence="2 3">SMR5</strain>
        <plasmid evidence="3">Plasmid psmr5</plasmid>
    </source>
</reference>
<keyword evidence="1" id="KW-0812">Transmembrane</keyword>
<dbReference type="RefSeq" id="WP_085682298.1">
    <property type="nucleotide sequence ID" value="NZ_CP020932.1"/>
</dbReference>
<keyword evidence="1" id="KW-1133">Transmembrane helix</keyword>
<geneLocation type="plasmid" evidence="3">
    <name>psmr5</name>
</geneLocation>
<protein>
    <submittedName>
        <fullName evidence="2">Uncharacterized protein</fullName>
    </submittedName>
</protein>
<dbReference type="Proteomes" id="UP000193100">
    <property type="component" value="Plasmid pSMR5"/>
</dbReference>
<feature type="transmembrane region" description="Helical" evidence="1">
    <location>
        <begin position="61"/>
        <end position="87"/>
    </location>
</feature>
<evidence type="ECO:0000256" key="1">
    <source>
        <dbReference type="SAM" id="Phobius"/>
    </source>
</evidence>
<proteinExistence type="predicted"/>
<gene>
    <name evidence="2" type="ORF">MARSALSMR5_04337</name>
</gene>
<keyword evidence="1" id="KW-0472">Membrane</keyword>
<keyword evidence="2" id="KW-0614">Plasmid</keyword>
<evidence type="ECO:0000313" key="3">
    <source>
        <dbReference type="Proteomes" id="UP000193100"/>
    </source>
</evidence>